<comment type="caution">
    <text evidence="2">The sequence shown here is derived from an EMBL/GenBank/DDBJ whole genome shotgun (WGS) entry which is preliminary data.</text>
</comment>
<feature type="region of interest" description="Disordered" evidence="1">
    <location>
        <begin position="95"/>
        <end position="124"/>
    </location>
</feature>
<evidence type="ECO:0000313" key="3">
    <source>
        <dbReference type="Proteomes" id="UP000076584"/>
    </source>
</evidence>
<sequence length="124" mass="13583">MPRTQTPRTRTVVVWYCLRHRAEQLQTRRVLPILPVEKMRSLHGPGGPSARRPLGFADSRYARLLFVPRRAPGPIPGLSLEGAAKQVAAHGLAPSSPFALANHQHSTCHGASAQQEGNQRPSQI</sequence>
<gene>
    <name evidence="2" type="ORF">CI238_10668</name>
</gene>
<keyword evidence="3" id="KW-1185">Reference proteome</keyword>
<accession>A0A167AX12</accession>
<name>A0A167AX12_COLIC</name>
<protein>
    <submittedName>
        <fullName evidence="2">Uncharacterized protein</fullName>
    </submittedName>
</protein>
<feature type="compositionally biased region" description="Polar residues" evidence="1">
    <location>
        <begin position="103"/>
        <end position="124"/>
    </location>
</feature>
<dbReference type="EMBL" id="LFIW01001849">
    <property type="protein sequence ID" value="KZL80627.1"/>
    <property type="molecule type" value="Genomic_DNA"/>
</dbReference>
<proteinExistence type="predicted"/>
<evidence type="ECO:0000256" key="1">
    <source>
        <dbReference type="SAM" id="MobiDB-lite"/>
    </source>
</evidence>
<organism evidence="2 3">
    <name type="scientific">Colletotrichum incanum</name>
    <name type="common">Soybean anthracnose fungus</name>
    <dbReference type="NCBI Taxonomy" id="1573173"/>
    <lineage>
        <taxon>Eukaryota</taxon>
        <taxon>Fungi</taxon>
        <taxon>Dikarya</taxon>
        <taxon>Ascomycota</taxon>
        <taxon>Pezizomycotina</taxon>
        <taxon>Sordariomycetes</taxon>
        <taxon>Hypocreomycetidae</taxon>
        <taxon>Glomerellales</taxon>
        <taxon>Glomerellaceae</taxon>
        <taxon>Colletotrichum</taxon>
        <taxon>Colletotrichum spaethianum species complex</taxon>
    </lineage>
</organism>
<dbReference type="AlphaFoldDB" id="A0A167AX12"/>
<dbReference type="Proteomes" id="UP000076584">
    <property type="component" value="Unassembled WGS sequence"/>
</dbReference>
<reference evidence="2 3" key="1">
    <citation type="submission" date="2015-06" db="EMBL/GenBank/DDBJ databases">
        <title>Survival trade-offs in plant roots during colonization by closely related pathogenic and mutualistic fungi.</title>
        <authorList>
            <person name="Hacquard S."/>
            <person name="Kracher B."/>
            <person name="Hiruma K."/>
            <person name="Weinman A."/>
            <person name="Muench P."/>
            <person name="Garrido Oter R."/>
            <person name="Ver Loren van Themaat E."/>
            <person name="Dallerey J.-F."/>
            <person name="Damm U."/>
            <person name="Henrissat B."/>
            <person name="Lespinet O."/>
            <person name="Thon M."/>
            <person name="Kemen E."/>
            <person name="McHardy A.C."/>
            <person name="Schulze-Lefert P."/>
            <person name="O'Connell R.J."/>
        </authorList>
    </citation>
    <scope>NUCLEOTIDE SEQUENCE [LARGE SCALE GENOMIC DNA]</scope>
    <source>
        <strain evidence="2 3">MAFF 238704</strain>
    </source>
</reference>
<evidence type="ECO:0000313" key="2">
    <source>
        <dbReference type="EMBL" id="KZL80627.1"/>
    </source>
</evidence>